<reference evidence="3" key="1">
    <citation type="journal article" date="2019" name="Int. J. Syst. Evol. Microbiol.">
        <title>The Global Catalogue of Microorganisms (GCM) 10K type strain sequencing project: providing services to taxonomists for standard genome sequencing and annotation.</title>
        <authorList>
            <consortium name="The Broad Institute Genomics Platform"/>
            <consortium name="The Broad Institute Genome Sequencing Center for Infectious Disease"/>
            <person name="Wu L."/>
            <person name="Ma J."/>
        </authorList>
    </citation>
    <scope>NUCLEOTIDE SEQUENCE [LARGE SCALE GENOMIC DNA]</scope>
    <source>
        <strain evidence="3">JCM 17805</strain>
    </source>
</reference>
<comment type="caution">
    <text evidence="2">The sequence shown here is derived from an EMBL/GenBank/DDBJ whole genome shotgun (WGS) entry which is preliminary data.</text>
</comment>
<evidence type="ECO:0000256" key="1">
    <source>
        <dbReference type="SAM" id="MobiDB-lite"/>
    </source>
</evidence>
<protein>
    <recommendedName>
        <fullName evidence="4">Transposase</fullName>
    </recommendedName>
</protein>
<evidence type="ECO:0000313" key="3">
    <source>
        <dbReference type="Proteomes" id="UP001500604"/>
    </source>
</evidence>
<dbReference type="Proteomes" id="UP001500604">
    <property type="component" value="Unassembled WGS sequence"/>
</dbReference>
<dbReference type="RefSeq" id="WP_345193379.1">
    <property type="nucleotide sequence ID" value="NZ_BAABFL010000025.1"/>
</dbReference>
<dbReference type="EMBL" id="BAABFL010000025">
    <property type="protein sequence ID" value="GAA4648131.1"/>
    <property type="molecule type" value="Genomic_DNA"/>
</dbReference>
<keyword evidence="3" id="KW-1185">Reference proteome</keyword>
<name>A0ABP8UW54_9GAMM</name>
<accession>A0ABP8UW54</accession>
<feature type="region of interest" description="Disordered" evidence="1">
    <location>
        <begin position="1"/>
        <end position="30"/>
    </location>
</feature>
<proteinExistence type="predicted"/>
<evidence type="ECO:0008006" key="4">
    <source>
        <dbReference type="Google" id="ProtNLM"/>
    </source>
</evidence>
<evidence type="ECO:0000313" key="2">
    <source>
        <dbReference type="EMBL" id="GAA4648131.1"/>
    </source>
</evidence>
<gene>
    <name evidence="2" type="ORF">GCM10023116_03950</name>
</gene>
<organism evidence="2 3">
    <name type="scientific">Kistimonas scapharcae</name>
    <dbReference type="NCBI Taxonomy" id="1036133"/>
    <lineage>
        <taxon>Bacteria</taxon>
        <taxon>Pseudomonadati</taxon>
        <taxon>Pseudomonadota</taxon>
        <taxon>Gammaproteobacteria</taxon>
        <taxon>Oceanospirillales</taxon>
        <taxon>Endozoicomonadaceae</taxon>
        <taxon>Kistimonas</taxon>
    </lineage>
</organism>
<feature type="compositionally biased region" description="Basic and acidic residues" evidence="1">
    <location>
        <begin position="12"/>
        <end position="24"/>
    </location>
</feature>
<sequence length="96" mass="11316">MFEADIIYQEPNWKETPVRPDRKKPYTPPPVGIRPCDGCQHETLCKKEKLACNAFHYWVCRDANSYTAPRLKERKGQKVPTTTIYKRIFGDDDEQR</sequence>